<name>A0A318L8M9_9NEIS</name>
<dbReference type="EMBL" id="QJKI01000001">
    <property type="protein sequence ID" value="PXX81873.1"/>
    <property type="molecule type" value="Genomic_DNA"/>
</dbReference>
<dbReference type="InterPro" id="IPR011990">
    <property type="entry name" value="TPR-like_helical_dom_sf"/>
</dbReference>
<protein>
    <submittedName>
        <fullName evidence="2">Tfp pilus assembly protein PilF</fullName>
    </submittedName>
</protein>
<dbReference type="SUPFAM" id="SSF48452">
    <property type="entry name" value="TPR-like"/>
    <property type="match status" value="1"/>
</dbReference>
<keyword evidence="3" id="KW-1185">Reference proteome</keyword>
<dbReference type="Proteomes" id="UP000247555">
    <property type="component" value="Unassembled WGS sequence"/>
</dbReference>
<dbReference type="Pfam" id="PF00515">
    <property type="entry name" value="TPR_1"/>
    <property type="match status" value="1"/>
</dbReference>
<dbReference type="Pfam" id="PF13432">
    <property type="entry name" value="TPR_16"/>
    <property type="match status" value="1"/>
</dbReference>
<dbReference type="PANTHER" id="PTHR44809">
    <property type="match status" value="1"/>
</dbReference>
<dbReference type="Gene3D" id="1.25.40.10">
    <property type="entry name" value="Tetratricopeptide repeat domain"/>
    <property type="match status" value="1"/>
</dbReference>
<organism evidence="2 3">
    <name type="scientific">Rivihabitans pingtungensis</name>
    <dbReference type="NCBI Taxonomy" id="1054498"/>
    <lineage>
        <taxon>Bacteria</taxon>
        <taxon>Pseudomonadati</taxon>
        <taxon>Pseudomonadota</taxon>
        <taxon>Betaproteobacteria</taxon>
        <taxon>Neisseriales</taxon>
        <taxon>Aquaspirillaceae</taxon>
        <taxon>Rivihabitans</taxon>
    </lineage>
</organism>
<proteinExistence type="predicted"/>
<dbReference type="PROSITE" id="PS50293">
    <property type="entry name" value="TPR_REGION"/>
    <property type="match status" value="1"/>
</dbReference>
<dbReference type="OrthoDB" id="9814129at2"/>
<dbReference type="RefSeq" id="WP_110389197.1">
    <property type="nucleotide sequence ID" value="NZ_QJKI01000001.1"/>
</dbReference>
<dbReference type="SMART" id="SM00028">
    <property type="entry name" value="TPR"/>
    <property type="match status" value="4"/>
</dbReference>
<dbReference type="SUPFAM" id="SSF53756">
    <property type="entry name" value="UDP-Glycosyltransferase/glycogen phosphorylase"/>
    <property type="match status" value="1"/>
</dbReference>
<evidence type="ECO:0000313" key="3">
    <source>
        <dbReference type="Proteomes" id="UP000247555"/>
    </source>
</evidence>
<reference evidence="2 3" key="1">
    <citation type="submission" date="2018-05" db="EMBL/GenBank/DDBJ databases">
        <title>Genomic Encyclopedia of Type Strains, Phase IV (KMG-IV): sequencing the most valuable type-strain genomes for metagenomic binning, comparative biology and taxonomic classification.</title>
        <authorList>
            <person name="Goeker M."/>
        </authorList>
    </citation>
    <scope>NUCLEOTIDE SEQUENCE [LARGE SCALE GENOMIC DNA]</scope>
    <source>
        <strain evidence="2 3">DSM 29661</strain>
    </source>
</reference>
<dbReference type="InterPro" id="IPR052943">
    <property type="entry name" value="TMTC_O-mannosyl-trnsfr"/>
</dbReference>
<gene>
    <name evidence="2" type="ORF">DFR34_101102</name>
</gene>
<dbReference type="Gene3D" id="3.40.50.2000">
    <property type="entry name" value="Glycogen Phosphorylase B"/>
    <property type="match status" value="1"/>
</dbReference>
<feature type="repeat" description="TPR" evidence="1">
    <location>
        <begin position="108"/>
        <end position="141"/>
    </location>
</feature>
<keyword evidence="1" id="KW-0802">TPR repeat</keyword>
<evidence type="ECO:0000313" key="2">
    <source>
        <dbReference type="EMBL" id="PXX81873.1"/>
    </source>
</evidence>
<comment type="caution">
    <text evidence="2">The sequence shown here is derived from an EMBL/GenBank/DDBJ whole genome shotgun (WGS) entry which is preliminary data.</text>
</comment>
<sequence length="470" mass="50495">MPRADAQACLHTGLAALQARQPDAAARAFRQGLRQAPDAAALHANLALALEALGDWTGAEASARAAVRHAPALAEPYVNLGGLLTRQRRLDDALAVYQAALAAGVANAALWSNLGVLRASLGEDDAALACYQQALALEPSHASAQFNQAYVYLRRGDYARGWAALEARDWYAALARQLPWPRWQGEALAGRALLIGLEAGLGDMIQFCRYAAQLKALGARRVGVLCHPPLAALFARLEGVDAVYALGSEIDEDWDVWSPPLSLPHHCHTRLDSIPAALPYLHAEPARMAAWALRLPPREAGWRVGLVWKGNPKFENDAERSLPSLAALAPLAALPGVQWISLQKGAGQAEARAADAPLPLWPLGEDFADLADTAAVLRQLDLVISVDTAVAHLAGALAVPCWVLLPAYQTDWRWLAEREDSPWYPGCLRLFRQPTRGDWATPIQRVAQALAAWGDGCAPGVNPICTTPPQ</sequence>
<dbReference type="PANTHER" id="PTHR44809:SF1">
    <property type="entry name" value="PROTEIN O-MANNOSYL-TRANSFERASE TMTC1"/>
    <property type="match status" value="1"/>
</dbReference>
<dbReference type="InterPro" id="IPR019734">
    <property type="entry name" value="TPR_rpt"/>
</dbReference>
<accession>A0A318L8M9</accession>
<dbReference type="PROSITE" id="PS50005">
    <property type="entry name" value="TPR"/>
    <property type="match status" value="1"/>
</dbReference>
<evidence type="ECO:0000256" key="1">
    <source>
        <dbReference type="PROSITE-ProRule" id="PRU00339"/>
    </source>
</evidence>
<dbReference type="AlphaFoldDB" id="A0A318L8M9"/>